<reference evidence="3 4" key="1">
    <citation type="submission" date="2017-03" db="EMBL/GenBank/DDBJ databases">
        <title>WGS assembly of Porphyra umbilicalis.</title>
        <authorList>
            <person name="Brawley S.H."/>
            <person name="Blouin N.A."/>
            <person name="Ficko-Blean E."/>
            <person name="Wheeler G.L."/>
            <person name="Lohr M."/>
            <person name="Goodson H.V."/>
            <person name="Jenkins J.W."/>
            <person name="Blaby-Haas C.E."/>
            <person name="Helliwell K.E."/>
            <person name="Chan C."/>
            <person name="Marriage T."/>
            <person name="Bhattacharya D."/>
            <person name="Klein A.S."/>
            <person name="Badis Y."/>
            <person name="Brodie J."/>
            <person name="Cao Y."/>
            <person name="Collen J."/>
            <person name="Dittami S.M."/>
            <person name="Gachon C.M."/>
            <person name="Green B.R."/>
            <person name="Karpowicz S."/>
            <person name="Kim J.W."/>
            <person name="Kudahl U."/>
            <person name="Lin S."/>
            <person name="Michel G."/>
            <person name="Mittag M."/>
            <person name="Olson B.J."/>
            <person name="Pangilinan J."/>
            <person name="Peng Y."/>
            <person name="Qiu H."/>
            <person name="Shu S."/>
            <person name="Singer J.T."/>
            <person name="Smith A.G."/>
            <person name="Sprecher B.N."/>
            <person name="Wagner V."/>
            <person name="Wang W."/>
            <person name="Wang Z.-Y."/>
            <person name="Yan J."/>
            <person name="Yarish C."/>
            <person name="Zoeuner-Riek S."/>
            <person name="Zhuang Y."/>
            <person name="Zou Y."/>
            <person name="Lindquist E.A."/>
            <person name="Grimwood J."/>
            <person name="Barry K."/>
            <person name="Rokhsar D.S."/>
            <person name="Schmutz J."/>
            <person name="Stiller J.W."/>
            <person name="Grossman A.R."/>
            <person name="Prochnik S.E."/>
        </authorList>
    </citation>
    <scope>NUCLEOTIDE SEQUENCE [LARGE SCALE GENOMIC DNA]</scope>
    <source>
        <strain evidence="3">4086291</strain>
    </source>
</reference>
<dbReference type="Proteomes" id="UP000218209">
    <property type="component" value="Unassembled WGS sequence"/>
</dbReference>
<organism evidence="3 4">
    <name type="scientific">Porphyra umbilicalis</name>
    <name type="common">Purple laver</name>
    <name type="synonym">Red alga</name>
    <dbReference type="NCBI Taxonomy" id="2786"/>
    <lineage>
        <taxon>Eukaryota</taxon>
        <taxon>Rhodophyta</taxon>
        <taxon>Bangiophyceae</taxon>
        <taxon>Bangiales</taxon>
        <taxon>Bangiaceae</taxon>
        <taxon>Porphyra</taxon>
    </lineage>
</organism>
<proteinExistence type="predicted"/>
<dbReference type="EMBL" id="KV919130">
    <property type="protein sequence ID" value="OSX71488.1"/>
    <property type="molecule type" value="Genomic_DNA"/>
</dbReference>
<dbReference type="OrthoDB" id="547291at2759"/>
<accession>A0A1X6NSC4</accession>
<dbReference type="GO" id="GO:0005507">
    <property type="term" value="F:copper ion binding"/>
    <property type="evidence" value="ECO:0007669"/>
    <property type="project" value="InterPro"/>
</dbReference>
<keyword evidence="4" id="KW-1185">Reference proteome</keyword>
<feature type="signal peptide" evidence="2">
    <location>
        <begin position="1"/>
        <end position="20"/>
    </location>
</feature>
<dbReference type="GO" id="GO:0016641">
    <property type="term" value="F:oxidoreductase activity, acting on the CH-NH2 group of donors, oxygen as acceptor"/>
    <property type="evidence" value="ECO:0007669"/>
    <property type="project" value="InterPro"/>
</dbReference>
<evidence type="ECO:0000313" key="4">
    <source>
        <dbReference type="Proteomes" id="UP000218209"/>
    </source>
</evidence>
<dbReference type="InterPro" id="IPR001695">
    <property type="entry name" value="Lysyl_oxidase"/>
</dbReference>
<protein>
    <submittedName>
        <fullName evidence="3">Uncharacterized protein</fullName>
    </submittedName>
</protein>
<keyword evidence="2" id="KW-0732">Signal</keyword>
<name>A0A1X6NSC4_PORUM</name>
<feature type="chain" id="PRO_5013140829" evidence="2">
    <location>
        <begin position="21"/>
        <end position="239"/>
    </location>
</feature>
<dbReference type="AlphaFoldDB" id="A0A1X6NSC4"/>
<feature type="region of interest" description="Disordered" evidence="1">
    <location>
        <begin position="196"/>
        <end position="218"/>
    </location>
</feature>
<evidence type="ECO:0000256" key="2">
    <source>
        <dbReference type="SAM" id="SignalP"/>
    </source>
</evidence>
<dbReference type="Pfam" id="PF01186">
    <property type="entry name" value="Lysyl_oxidase"/>
    <property type="match status" value="1"/>
</dbReference>
<sequence>MACLSLAAVIVLMVAASTLATPAMAGFDLRVRISDVHLGFIDTADPAAAAEAKILVEEGCLAPGGPPLRKLLKFSTTIRNDGDKDLKIGLPPHNRTLRTARWEFCVMDTACNRRGAEPKYECCDMGVTAGCQDTYGSSLACQWIDVTSLGTSADNEEEYMLVVKVNPDNMLGEGDTSNNVARVKVSFADLHKDGLVRPSPEPLESPAPMSYSDREPKCKAWIDKDDEVNPDAPIAREVL</sequence>
<evidence type="ECO:0000256" key="1">
    <source>
        <dbReference type="SAM" id="MobiDB-lite"/>
    </source>
</evidence>
<evidence type="ECO:0000313" key="3">
    <source>
        <dbReference type="EMBL" id="OSX71488.1"/>
    </source>
</evidence>
<gene>
    <name evidence="3" type="ORF">BU14_0527s0001</name>
</gene>